<name>A0ABM5GB98_9SAUR</name>
<dbReference type="GeneID" id="140701261"/>
<keyword evidence="2" id="KW-1185">Reference proteome</keyword>
<evidence type="ECO:0000256" key="1">
    <source>
        <dbReference type="SAM" id="MobiDB-lite"/>
    </source>
</evidence>
<dbReference type="RefSeq" id="XP_072854917.1">
    <property type="nucleotide sequence ID" value="XM_072998816.1"/>
</dbReference>
<gene>
    <name evidence="3" type="primary">AKAIN1</name>
</gene>
<feature type="region of interest" description="Disordered" evidence="1">
    <location>
        <begin position="150"/>
        <end position="182"/>
    </location>
</feature>
<reference evidence="3" key="1">
    <citation type="submission" date="2025-08" db="UniProtKB">
        <authorList>
            <consortium name="RefSeq"/>
        </authorList>
    </citation>
    <scope>IDENTIFICATION</scope>
</reference>
<proteinExistence type="predicted"/>
<evidence type="ECO:0000313" key="3">
    <source>
        <dbReference type="RefSeq" id="XP_072854917.1"/>
    </source>
</evidence>
<feature type="compositionally biased region" description="Pro residues" evidence="1">
    <location>
        <begin position="74"/>
        <end position="84"/>
    </location>
</feature>
<evidence type="ECO:0000313" key="2">
    <source>
        <dbReference type="Proteomes" id="UP001652642"/>
    </source>
</evidence>
<accession>A0ABM5GB98</accession>
<feature type="region of interest" description="Disordered" evidence="1">
    <location>
        <begin position="52"/>
        <end position="88"/>
    </location>
</feature>
<protein>
    <submittedName>
        <fullName evidence="3">A-kinase anchor protein inhibitor 1 isoform X1</fullName>
    </submittedName>
</protein>
<organism evidence="2 3">
    <name type="scientific">Pogona vitticeps</name>
    <name type="common">central bearded dragon</name>
    <dbReference type="NCBI Taxonomy" id="103695"/>
    <lineage>
        <taxon>Eukaryota</taxon>
        <taxon>Metazoa</taxon>
        <taxon>Chordata</taxon>
        <taxon>Craniata</taxon>
        <taxon>Vertebrata</taxon>
        <taxon>Euteleostomi</taxon>
        <taxon>Lepidosauria</taxon>
        <taxon>Squamata</taxon>
        <taxon>Bifurcata</taxon>
        <taxon>Unidentata</taxon>
        <taxon>Episquamata</taxon>
        <taxon>Toxicofera</taxon>
        <taxon>Iguania</taxon>
        <taxon>Acrodonta</taxon>
        <taxon>Agamidae</taxon>
        <taxon>Amphibolurinae</taxon>
        <taxon>Pogona</taxon>
    </lineage>
</organism>
<dbReference type="Proteomes" id="UP001652642">
    <property type="component" value="Chromosome 4"/>
</dbReference>
<sequence>MISVPALSLRGARPARNAHARSRLRRAPLWLAGAHWMLVLEAAVTVGREARRHSPYIPPPIPKSSLRGSAFAAPPSPSPPPPSLPTKCDTGRLQVPRIKVSLQSKLCSNIKKRFFIVHAGEKSGNDQEEARLQNASKQIVCTAIQQAVRQLSQESQTEEKATSSSVSLQLERRQSTKKHEKK</sequence>